<dbReference type="PANTHER" id="PTHR43881">
    <property type="entry name" value="GAMMA-GLUTAMYLTRANSPEPTIDASE (AFU_ORTHOLOGUE AFUA_4G13580)"/>
    <property type="match status" value="1"/>
</dbReference>
<dbReference type="InterPro" id="IPR043137">
    <property type="entry name" value="GGT_ssub_C"/>
</dbReference>
<reference evidence="1" key="1">
    <citation type="submission" date="2021-02" db="EMBL/GenBank/DDBJ databases">
        <title>The CRISPR/cas machinery reduction and long-range gene transfer in the hot spring cyanobacterium Synechococcus.</title>
        <authorList>
            <person name="Dvorak P."/>
            <person name="Jahodarova E."/>
            <person name="Hasler P."/>
            <person name="Poulickova A."/>
        </authorList>
    </citation>
    <scope>NUCLEOTIDE SEQUENCE</scope>
    <source>
        <strain evidence="1">Rupite</strain>
    </source>
</reference>
<dbReference type="SUPFAM" id="SSF56235">
    <property type="entry name" value="N-terminal nucleophile aminohydrolases (Ntn hydrolases)"/>
    <property type="match status" value="1"/>
</dbReference>
<sequence length="538" mass="58388">MTSAFLGQALSHYPFASQRRVVMGRRGAVATSQPLAAMAGMELFWAGGNAVDAALGMAITLTVVEPTSNGIGSDAFALVWDGALHGLNASGRSPAALTPQHCAGHERIPPLDWLAVTVPGAVSAWQALHRRWGRLPFERLFEPAIRLAQEGFPVSPRIAQLWQSAEKTYLPLRDPRHRPFLEVFFPQGRAPRTGEIWGSPRHAQTLEILARTGGESLYRGELAEKLLAFSESTGGILSSADLQNHQADWVEPICTDYRGYTIWEMPPNGQGIAALMALNLLEGFDLSRIPYHSGERYHLQIEAMKLAFADVHRQVADPDYLQVSPAEMLDKGYAEQRRRLIGSEAIPVAQPGLPQGGTVYLAAADGDLMVSLIQSNFDGFGSGLLVPGTGIALHNRGTGFTLESGHPNQVGPRKRPYHTIIPAFLSKEGIPLGPFGVMGGAMQPQGHVQMVVNWVDYGLNPQAALDAPRWRYLQGNQVLVEATVPEAVVQELAARGHQVQVMLTEDYYGFGRGQIIFRAGDPLIAASEPRADGLALAW</sequence>
<dbReference type="EMBL" id="JAFIRA010000001">
    <property type="protein sequence ID" value="MCJ2541444.1"/>
    <property type="molecule type" value="Genomic_DNA"/>
</dbReference>
<dbReference type="PRINTS" id="PR01210">
    <property type="entry name" value="GGTRANSPTASE"/>
</dbReference>
<dbReference type="Pfam" id="PF01019">
    <property type="entry name" value="G_glu_transpept"/>
    <property type="match status" value="1"/>
</dbReference>
<protein>
    <submittedName>
        <fullName evidence="1">Gamma-glutamyltransferase family protein</fullName>
    </submittedName>
</protein>
<dbReference type="Proteomes" id="UP000830835">
    <property type="component" value="Unassembled WGS sequence"/>
</dbReference>
<comment type="caution">
    <text evidence="1">The sequence shown here is derived from an EMBL/GenBank/DDBJ whole genome shotgun (WGS) entry which is preliminary data.</text>
</comment>
<dbReference type="Gene3D" id="1.10.246.130">
    <property type="match status" value="1"/>
</dbReference>
<dbReference type="InterPro" id="IPR052896">
    <property type="entry name" value="GGT-like_enzyme"/>
</dbReference>
<dbReference type="Gene3D" id="3.60.20.40">
    <property type="match status" value="1"/>
</dbReference>
<organism evidence="1 2">
    <name type="scientific">Thermostichus vulcanus str. 'Rupite'</name>
    <dbReference type="NCBI Taxonomy" id="2813851"/>
    <lineage>
        <taxon>Bacteria</taxon>
        <taxon>Bacillati</taxon>
        <taxon>Cyanobacteriota</taxon>
        <taxon>Cyanophyceae</taxon>
        <taxon>Thermostichales</taxon>
        <taxon>Thermostichaceae</taxon>
        <taxon>Thermostichus</taxon>
    </lineage>
</organism>
<dbReference type="RefSeq" id="WP_244348440.1">
    <property type="nucleotide sequence ID" value="NZ_JAFIRA010000001.1"/>
</dbReference>
<gene>
    <name evidence="1" type="ORF">JX360_00745</name>
</gene>
<dbReference type="InterPro" id="IPR043138">
    <property type="entry name" value="GGT_lsub"/>
</dbReference>
<name>A0ABT0C6S5_THEVL</name>
<evidence type="ECO:0000313" key="1">
    <source>
        <dbReference type="EMBL" id="MCJ2541444.1"/>
    </source>
</evidence>
<proteinExistence type="predicted"/>
<keyword evidence="2" id="KW-1185">Reference proteome</keyword>
<evidence type="ECO:0000313" key="2">
    <source>
        <dbReference type="Proteomes" id="UP000830835"/>
    </source>
</evidence>
<dbReference type="PANTHER" id="PTHR43881:SF1">
    <property type="entry name" value="GAMMA-GLUTAMYLTRANSPEPTIDASE (AFU_ORTHOLOGUE AFUA_4G13580)"/>
    <property type="match status" value="1"/>
</dbReference>
<accession>A0ABT0C6S5</accession>
<dbReference type="InterPro" id="IPR029055">
    <property type="entry name" value="Ntn_hydrolases_N"/>
</dbReference>